<accession>A0A427A7V3</accession>
<comment type="caution">
    <text evidence="1">The sequence shown here is derived from an EMBL/GenBank/DDBJ whole genome shotgun (WGS) entry which is preliminary data.</text>
</comment>
<dbReference type="Proteomes" id="UP000287651">
    <property type="component" value="Unassembled WGS sequence"/>
</dbReference>
<gene>
    <name evidence="1" type="ORF">B296_00007275</name>
</gene>
<reference evidence="1 2" key="1">
    <citation type="journal article" date="2014" name="Agronomy (Basel)">
        <title>A Draft Genome Sequence for Ensete ventricosum, the Drought-Tolerant Tree Against Hunger.</title>
        <authorList>
            <person name="Harrison J."/>
            <person name="Moore K.A."/>
            <person name="Paszkiewicz K."/>
            <person name="Jones T."/>
            <person name="Grant M."/>
            <person name="Ambacheew D."/>
            <person name="Muzemil S."/>
            <person name="Studholme D.J."/>
        </authorList>
    </citation>
    <scope>NUCLEOTIDE SEQUENCE [LARGE SCALE GENOMIC DNA]</scope>
</reference>
<dbReference type="EMBL" id="AMZH03003444">
    <property type="protein sequence ID" value="RRT72312.1"/>
    <property type="molecule type" value="Genomic_DNA"/>
</dbReference>
<proteinExistence type="predicted"/>
<evidence type="ECO:0000313" key="1">
    <source>
        <dbReference type="EMBL" id="RRT72312.1"/>
    </source>
</evidence>
<name>A0A427A7V3_ENSVE</name>
<dbReference type="AlphaFoldDB" id="A0A427A7V3"/>
<sequence length="129" mass="14317">MESPVAPNREIQLKTEVVQRRDAEVYADSSAIAPAWSRSHSCDPGQASPNLDTLLSDSADSLREQVRQVYQRLDEVQKEVLKSKGEDGESSKCGSPFTPENFVLKFVPEFILSAKSQRFVPEFALSAKS</sequence>
<organism evidence="1 2">
    <name type="scientific">Ensete ventricosum</name>
    <name type="common">Abyssinian banana</name>
    <name type="synonym">Musa ensete</name>
    <dbReference type="NCBI Taxonomy" id="4639"/>
    <lineage>
        <taxon>Eukaryota</taxon>
        <taxon>Viridiplantae</taxon>
        <taxon>Streptophyta</taxon>
        <taxon>Embryophyta</taxon>
        <taxon>Tracheophyta</taxon>
        <taxon>Spermatophyta</taxon>
        <taxon>Magnoliopsida</taxon>
        <taxon>Liliopsida</taxon>
        <taxon>Zingiberales</taxon>
        <taxon>Musaceae</taxon>
        <taxon>Ensete</taxon>
    </lineage>
</organism>
<evidence type="ECO:0000313" key="2">
    <source>
        <dbReference type="Proteomes" id="UP000287651"/>
    </source>
</evidence>
<protein>
    <submittedName>
        <fullName evidence="1">Uncharacterized protein</fullName>
    </submittedName>
</protein>